<feature type="coiled-coil region" evidence="1">
    <location>
        <begin position="213"/>
        <end position="254"/>
    </location>
</feature>
<dbReference type="GeneID" id="63681940"/>
<sequence length="316" mass="35832">MGLLQIKIPPSLTPPPTGSTTQGTVDRLATFFLGKFQETKKESDLATLQCTTQLKFEALEKILEEQTLTVAELRHDMKSEIQSEIESFRDKAASYFLDKFSGQLDALGARRGEKSELAISRLEHRVDDEVKNLSDQLSDLSTKVAISNAAVNATIDDTRKKVSSGNDVSAENLRRCESEFRSRLSRLENLIESSKTEATIERDKVTRVFQDANKRLQSKVDSLELCIMRQSEELTKQSEKIHRLESELRTLSQLGMGQENAHTTVMKMLSIQDIIYLFHAIAKCQAHLFHPGGWQVDYDRRRRWRSRASSKATQAP</sequence>
<dbReference type="RefSeq" id="XP_040615002.1">
    <property type="nucleotide sequence ID" value="XM_040767019.1"/>
</dbReference>
<dbReference type="AlphaFoldDB" id="A0A0C2IPJ4"/>
<evidence type="ECO:0000313" key="3">
    <source>
        <dbReference type="EMBL" id="KIH86992.1"/>
    </source>
</evidence>
<evidence type="ECO:0000256" key="1">
    <source>
        <dbReference type="SAM" id="Coils"/>
    </source>
</evidence>
<comment type="caution">
    <text evidence="3">The sequence shown here is derived from an EMBL/GenBank/DDBJ whole genome shotgun (WGS) entry which is preliminary data.</text>
</comment>
<proteinExistence type="predicted"/>
<dbReference type="VEuPathDB" id="FungiDB:SPBR_08893"/>
<protein>
    <submittedName>
        <fullName evidence="3">Uncharacterized protein</fullName>
    </submittedName>
</protein>
<dbReference type="OrthoDB" id="5221234at2759"/>
<feature type="region of interest" description="Disordered" evidence="2">
    <location>
        <begin position="1"/>
        <end position="23"/>
    </location>
</feature>
<evidence type="ECO:0000256" key="2">
    <source>
        <dbReference type="SAM" id="MobiDB-lite"/>
    </source>
</evidence>
<accession>A0A0C2IPJ4</accession>
<reference evidence="3 4" key="1">
    <citation type="journal article" date="2014" name="BMC Genomics">
        <title>Comparative genomics of the major fungal agents of human and animal Sporotrichosis: Sporothrix schenckii and Sporothrix brasiliensis.</title>
        <authorList>
            <person name="Teixeira M.M."/>
            <person name="de Almeida L.G."/>
            <person name="Kubitschek-Barreira P."/>
            <person name="Alves F.L."/>
            <person name="Kioshima E.S."/>
            <person name="Abadio A.K."/>
            <person name="Fernandes L."/>
            <person name="Derengowski L.S."/>
            <person name="Ferreira K.S."/>
            <person name="Souza R.C."/>
            <person name="Ruiz J.C."/>
            <person name="de Andrade N.C."/>
            <person name="Paes H.C."/>
            <person name="Nicola A.M."/>
            <person name="Albuquerque P."/>
            <person name="Gerber A.L."/>
            <person name="Martins V.P."/>
            <person name="Peconick L.D."/>
            <person name="Neto A.V."/>
            <person name="Chaucanez C.B."/>
            <person name="Silva P.A."/>
            <person name="Cunha O.L."/>
            <person name="de Oliveira F.F."/>
            <person name="dos Santos T.C."/>
            <person name="Barros A.L."/>
            <person name="Soares M.A."/>
            <person name="de Oliveira L.M."/>
            <person name="Marini M.M."/>
            <person name="Villalobos-Duno H."/>
            <person name="Cunha M.M."/>
            <person name="de Hoog S."/>
            <person name="da Silveira J.F."/>
            <person name="Henrissat B."/>
            <person name="Nino-Vega G.A."/>
            <person name="Cisalpino P.S."/>
            <person name="Mora-Montes H.M."/>
            <person name="Almeida S.R."/>
            <person name="Stajich J.E."/>
            <person name="Lopes-Bezerra L.M."/>
            <person name="Vasconcelos A.T."/>
            <person name="Felipe M.S."/>
        </authorList>
    </citation>
    <scope>NUCLEOTIDE SEQUENCE [LARGE SCALE GENOMIC DNA]</scope>
    <source>
        <strain evidence="3 4">5110</strain>
    </source>
</reference>
<gene>
    <name evidence="3" type="ORF">SPBR_08893</name>
</gene>
<dbReference type="EMBL" id="AWTV01000011">
    <property type="protein sequence ID" value="KIH86992.1"/>
    <property type="molecule type" value="Genomic_DNA"/>
</dbReference>
<evidence type="ECO:0000313" key="4">
    <source>
        <dbReference type="Proteomes" id="UP000031575"/>
    </source>
</evidence>
<keyword evidence="4" id="KW-1185">Reference proteome</keyword>
<dbReference type="Proteomes" id="UP000031575">
    <property type="component" value="Unassembled WGS sequence"/>
</dbReference>
<dbReference type="HOGENOM" id="CLU_880459_0_0_1"/>
<keyword evidence="1" id="KW-0175">Coiled coil</keyword>
<name>A0A0C2IPJ4_9PEZI</name>
<organism evidence="3 4">
    <name type="scientific">Sporothrix brasiliensis 5110</name>
    <dbReference type="NCBI Taxonomy" id="1398154"/>
    <lineage>
        <taxon>Eukaryota</taxon>
        <taxon>Fungi</taxon>
        <taxon>Dikarya</taxon>
        <taxon>Ascomycota</taxon>
        <taxon>Pezizomycotina</taxon>
        <taxon>Sordariomycetes</taxon>
        <taxon>Sordariomycetidae</taxon>
        <taxon>Ophiostomatales</taxon>
        <taxon>Ophiostomataceae</taxon>
        <taxon>Sporothrix</taxon>
    </lineage>
</organism>